<dbReference type="InterPro" id="IPR036179">
    <property type="entry name" value="Ig-like_dom_sf"/>
</dbReference>
<dbReference type="PANTHER" id="PTHR23411">
    <property type="entry name" value="TAPASIN"/>
    <property type="match status" value="1"/>
</dbReference>
<sequence length="1061" mass="120303">METAARLGLCFLLFYSALPGLHAAVTVYLPEQNVVAVRNSDALLQCFFTVTTGPIDPSQLKITWLQYGFPMAIFEGSQNTDRKDATMFRQDVLRGNASLLLQKIVKRDEGMYECEVEHKGELDSATLVLSIRVPPEVSVSPESVHLLTNNTVTCSARSFYPELITFVWKRSGKDAETQQHTEAQLNPDGTFNSESVYRFTPTSYDDLTCEVHHVALKEPLRRSVTYTGLTVAGIAAIVITVLIVLLIVLLYFWFSSVYLSLLHPSMLLQDESVSVQCTITSWNPEMIKLHWFINDREIKLDRMDRDDEDEASVPLQDPSNYTLYRGSSQKGFGPKETPVTLNFRVYRSDHRGAELKCQATHLLTRRRVERSITLEDLPIHPRLSEIENVSQNSDTDVKLQIRAEEFKPRDISFTWSPGGGTVTSDSLDITENPNGTFSVVSVCPVPLSVIQTPGFKVSVITKHVSQREVERRVTCDTPGIDGRPHLSDVEMVRYTKMGEPCTLTCTITKFFPSDIKVTWLRVGAETRHQPVTAGSTEWTAIVTTPSPEMKNYTYEVTSEVQFTPNICNEVEEMTYICRVEHVTLMGKTKEKKSGRLELTADKTRPTISDMHVQFTKFGEPCTLACTVSEFYPKKINVTWERRMKKGMKRTLLEESGDWKLNTTNYGPITTNNRYSLVSHATFTPQSLGVLEDMEFFCTVEHESLKEKIEKICSVTSGFQCCPIVLNIELSNINGFGQVCTLRCSIENFFPKEIKVTWLKDAKKDKKEIKTKMAHLVSEGKTYKMVSEAEFTPKSLMDLEEVEYTCLVEHQTLKEPIKRCTGKLVMKSLFCPPIVSDIQVVEFGGLGQPCTLSCSIKDFYPKDIEVTWLQAGGDGSSDIRPMTSDPVMEKKGYRLESKAVFTPKTLRDTEETIYICSVKHQKLQEPIRKQIKRIPIPGHESSPTVSEIQVHFTDLNQPCFLSCFISGFYPWELNVNWQWRTKKNPKLTPAGEGKWKPELKEYRPLIMSNKFELLSQAIFTPLSEADLENQEFVCFVKQQEKGAKPIMKYCSVPLRTQPANGP</sequence>
<dbReference type="InterPro" id="IPR050380">
    <property type="entry name" value="Immune_Resp_Modulators"/>
</dbReference>
<evidence type="ECO:0000256" key="2">
    <source>
        <dbReference type="SAM" id="Phobius"/>
    </source>
</evidence>
<dbReference type="SMART" id="SM00407">
    <property type="entry name" value="IGc1"/>
    <property type="match status" value="5"/>
</dbReference>
<feature type="domain" description="Ig-like" evidence="4">
    <location>
        <begin position="484"/>
        <end position="597"/>
    </location>
</feature>
<dbReference type="AlphaFoldDB" id="A0A8C4TBV1"/>
<accession>A0A8C4TBV1</accession>
<reference evidence="5" key="2">
    <citation type="submission" date="2025-09" db="UniProtKB">
        <authorList>
            <consortium name="Ensembl"/>
        </authorList>
    </citation>
    <scope>IDENTIFICATION</scope>
</reference>
<dbReference type="InterPro" id="IPR007110">
    <property type="entry name" value="Ig-like_dom"/>
</dbReference>
<reference evidence="5" key="1">
    <citation type="submission" date="2025-08" db="UniProtKB">
        <authorList>
            <consortium name="Ensembl"/>
        </authorList>
    </citation>
    <scope>IDENTIFICATION</scope>
</reference>
<dbReference type="Proteomes" id="UP000694620">
    <property type="component" value="Unassembled WGS sequence"/>
</dbReference>
<feature type="domain" description="Ig-like" evidence="4">
    <location>
        <begin position="832"/>
        <end position="931"/>
    </location>
</feature>
<keyword evidence="6" id="KW-1185">Reference proteome</keyword>
<dbReference type="GeneTree" id="ENSGT00940000163371"/>
<dbReference type="SMART" id="SM00409">
    <property type="entry name" value="IG"/>
    <property type="match status" value="3"/>
</dbReference>
<feature type="domain" description="Ig-like" evidence="4">
    <location>
        <begin position="605"/>
        <end position="709"/>
    </location>
</feature>
<dbReference type="PROSITE" id="PS50835">
    <property type="entry name" value="IG_LIKE"/>
    <property type="match status" value="7"/>
</dbReference>
<dbReference type="SUPFAM" id="SSF48726">
    <property type="entry name" value="Immunoglobulin"/>
    <property type="match status" value="9"/>
</dbReference>
<dbReference type="Gene3D" id="2.60.40.10">
    <property type="entry name" value="Immunoglobulins"/>
    <property type="match status" value="9"/>
</dbReference>
<name>A0A8C4TBV1_ERPCA</name>
<dbReference type="RefSeq" id="XP_028647579.1">
    <property type="nucleotide sequence ID" value="XM_028791746.2"/>
</dbReference>
<evidence type="ECO:0000313" key="6">
    <source>
        <dbReference type="Proteomes" id="UP000694620"/>
    </source>
</evidence>
<proteinExistence type="predicted"/>
<evidence type="ECO:0000313" key="5">
    <source>
        <dbReference type="Ensembl" id="ENSECRP00000027117.1"/>
    </source>
</evidence>
<dbReference type="InterPro" id="IPR013783">
    <property type="entry name" value="Ig-like_fold"/>
</dbReference>
<dbReference type="GeneID" id="114643031"/>
<evidence type="ECO:0000256" key="3">
    <source>
        <dbReference type="SAM" id="SignalP"/>
    </source>
</evidence>
<dbReference type="PROSITE" id="PS00290">
    <property type="entry name" value="IG_MHC"/>
    <property type="match status" value="4"/>
</dbReference>
<keyword evidence="3" id="KW-0732">Signal</keyword>
<feature type="domain" description="Ig-like" evidence="4">
    <location>
        <begin position="135"/>
        <end position="225"/>
    </location>
</feature>
<dbReference type="CDD" id="cd00098">
    <property type="entry name" value="IgC1"/>
    <property type="match status" value="3"/>
</dbReference>
<feature type="chain" id="PRO_5034974128" evidence="3">
    <location>
        <begin position="24"/>
        <end position="1061"/>
    </location>
</feature>
<keyword evidence="1" id="KW-0393">Immunoglobulin domain</keyword>
<dbReference type="InterPro" id="IPR003006">
    <property type="entry name" value="Ig/MHC_CS"/>
</dbReference>
<dbReference type="Pfam" id="PF07686">
    <property type="entry name" value="V-set"/>
    <property type="match status" value="1"/>
</dbReference>
<feature type="domain" description="Ig-like" evidence="4">
    <location>
        <begin position="19"/>
        <end position="130"/>
    </location>
</feature>
<feature type="domain" description="Ig-like" evidence="4">
    <location>
        <begin position="722"/>
        <end position="817"/>
    </location>
</feature>
<keyword evidence="2" id="KW-0812">Transmembrane</keyword>
<protein>
    <submittedName>
        <fullName evidence="5">Uncharacterized LOC114643031</fullName>
    </submittedName>
</protein>
<keyword evidence="2" id="KW-0472">Membrane</keyword>
<feature type="signal peptide" evidence="3">
    <location>
        <begin position="1"/>
        <end position="23"/>
    </location>
</feature>
<dbReference type="InterPro" id="IPR003597">
    <property type="entry name" value="Ig_C1-set"/>
</dbReference>
<dbReference type="InterPro" id="IPR013106">
    <property type="entry name" value="Ig_V-set"/>
</dbReference>
<dbReference type="InterPro" id="IPR003599">
    <property type="entry name" value="Ig_sub"/>
</dbReference>
<feature type="transmembrane region" description="Helical" evidence="2">
    <location>
        <begin position="226"/>
        <end position="254"/>
    </location>
</feature>
<evidence type="ECO:0000259" key="4">
    <source>
        <dbReference type="PROSITE" id="PS50835"/>
    </source>
</evidence>
<feature type="domain" description="Ig-like" evidence="4">
    <location>
        <begin position="255"/>
        <end position="373"/>
    </location>
</feature>
<organism evidence="5 6">
    <name type="scientific">Erpetoichthys calabaricus</name>
    <name type="common">Rope fish</name>
    <name type="synonym">Calamoichthys calabaricus</name>
    <dbReference type="NCBI Taxonomy" id="27687"/>
    <lineage>
        <taxon>Eukaryota</taxon>
        <taxon>Metazoa</taxon>
        <taxon>Chordata</taxon>
        <taxon>Craniata</taxon>
        <taxon>Vertebrata</taxon>
        <taxon>Euteleostomi</taxon>
        <taxon>Actinopterygii</taxon>
        <taxon>Polypteriformes</taxon>
        <taxon>Polypteridae</taxon>
        <taxon>Erpetoichthys</taxon>
    </lineage>
</organism>
<dbReference type="Pfam" id="PF07654">
    <property type="entry name" value="C1-set"/>
    <property type="match status" value="5"/>
</dbReference>
<dbReference type="Ensembl" id="ENSECRT00000027690.1">
    <property type="protein sequence ID" value="ENSECRP00000027117.1"/>
    <property type="gene ID" value="ENSECRG00000018348.1"/>
</dbReference>
<keyword evidence="2" id="KW-1133">Transmembrane helix</keyword>
<evidence type="ECO:0000256" key="1">
    <source>
        <dbReference type="ARBA" id="ARBA00023319"/>
    </source>
</evidence>
<gene>
    <name evidence="5" type="primary">LOC114643031</name>
</gene>